<organism evidence="1 2">
    <name type="scientific">Funneliformis caledonium</name>
    <dbReference type="NCBI Taxonomy" id="1117310"/>
    <lineage>
        <taxon>Eukaryota</taxon>
        <taxon>Fungi</taxon>
        <taxon>Fungi incertae sedis</taxon>
        <taxon>Mucoromycota</taxon>
        <taxon>Glomeromycotina</taxon>
        <taxon>Glomeromycetes</taxon>
        <taxon>Glomerales</taxon>
        <taxon>Glomeraceae</taxon>
        <taxon>Funneliformis</taxon>
    </lineage>
</organism>
<feature type="non-terminal residue" evidence="1">
    <location>
        <position position="45"/>
    </location>
</feature>
<keyword evidence="2" id="KW-1185">Reference proteome</keyword>
<sequence>KQVDSTGDEEYLFGDKEGFQSIYELDNDKLDLEDYDLPLNDDELY</sequence>
<reference evidence="1" key="1">
    <citation type="submission" date="2021-06" db="EMBL/GenBank/DDBJ databases">
        <authorList>
            <person name="Kallberg Y."/>
            <person name="Tangrot J."/>
            <person name="Rosling A."/>
        </authorList>
    </citation>
    <scope>NUCLEOTIDE SEQUENCE</scope>
    <source>
        <strain evidence="1">UK204</strain>
    </source>
</reference>
<gene>
    <name evidence="1" type="ORF">FCALED_LOCUS15193</name>
</gene>
<dbReference type="Proteomes" id="UP000789570">
    <property type="component" value="Unassembled WGS sequence"/>
</dbReference>
<accession>A0A9N9IG55</accession>
<dbReference type="AlphaFoldDB" id="A0A9N9IG55"/>
<dbReference type="EMBL" id="CAJVPQ010013077">
    <property type="protein sequence ID" value="CAG8734305.1"/>
    <property type="molecule type" value="Genomic_DNA"/>
</dbReference>
<feature type="non-terminal residue" evidence="1">
    <location>
        <position position="1"/>
    </location>
</feature>
<proteinExistence type="predicted"/>
<evidence type="ECO:0000313" key="1">
    <source>
        <dbReference type="EMBL" id="CAG8734305.1"/>
    </source>
</evidence>
<protein>
    <submittedName>
        <fullName evidence="1">17532_t:CDS:1</fullName>
    </submittedName>
</protein>
<evidence type="ECO:0000313" key="2">
    <source>
        <dbReference type="Proteomes" id="UP000789570"/>
    </source>
</evidence>
<comment type="caution">
    <text evidence="1">The sequence shown here is derived from an EMBL/GenBank/DDBJ whole genome shotgun (WGS) entry which is preliminary data.</text>
</comment>
<name>A0A9N9IG55_9GLOM</name>